<dbReference type="InterPro" id="IPR035069">
    <property type="entry name" value="TTHA1013/TTHA0281-like"/>
</dbReference>
<dbReference type="InterPro" id="IPR051404">
    <property type="entry name" value="TA_system_antitoxin"/>
</dbReference>
<dbReference type="PANTHER" id="PTHR34504:SF2">
    <property type="entry name" value="UPF0150 PROTEIN SSL0259"/>
    <property type="match status" value="1"/>
</dbReference>
<dbReference type="PANTHER" id="PTHR34504">
    <property type="entry name" value="ANTITOXIN HICB"/>
    <property type="match status" value="1"/>
</dbReference>
<dbReference type="SUPFAM" id="SSF143100">
    <property type="entry name" value="TTHA1013/TTHA0281-like"/>
    <property type="match status" value="1"/>
</dbReference>
<sequence length="74" mass="8287">MNTQYSILIRWSDEDRSYVASLPEFGPYAHTHGQTHEEALKNAKEVLALLMEDTLPLPIPATYGERPSPVAFTA</sequence>
<dbReference type="AlphaFoldDB" id="A0A450WJN0"/>
<evidence type="ECO:0000313" key="1">
    <source>
        <dbReference type="EMBL" id="VFK17237.1"/>
    </source>
</evidence>
<proteinExistence type="predicted"/>
<protein>
    <submittedName>
        <fullName evidence="1">Predicted nuclease of the RNAse H fold, HicB family</fullName>
    </submittedName>
</protein>
<reference evidence="1" key="1">
    <citation type="submission" date="2019-02" db="EMBL/GenBank/DDBJ databases">
        <authorList>
            <person name="Gruber-Vodicka R. H."/>
            <person name="Seah K. B. B."/>
        </authorList>
    </citation>
    <scope>NUCLEOTIDE SEQUENCE</scope>
    <source>
        <strain evidence="1">BECK_S313</strain>
    </source>
</reference>
<dbReference type="Gene3D" id="3.30.160.250">
    <property type="match status" value="1"/>
</dbReference>
<organism evidence="1">
    <name type="scientific">Candidatus Kentrum sp. LPFa</name>
    <dbReference type="NCBI Taxonomy" id="2126335"/>
    <lineage>
        <taxon>Bacteria</taxon>
        <taxon>Pseudomonadati</taxon>
        <taxon>Pseudomonadota</taxon>
        <taxon>Gammaproteobacteria</taxon>
        <taxon>Candidatus Kentrum</taxon>
    </lineage>
</organism>
<dbReference type="EMBL" id="CAADFK010000113">
    <property type="protein sequence ID" value="VFK17237.1"/>
    <property type="molecule type" value="Genomic_DNA"/>
</dbReference>
<gene>
    <name evidence="1" type="ORF">BECKLPF1236B_GA0070989_11132</name>
</gene>
<accession>A0A450WJN0</accession>
<name>A0A450WJN0_9GAMM</name>